<dbReference type="GO" id="GO:0005524">
    <property type="term" value="F:ATP binding"/>
    <property type="evidence" value="ECO:0007669"/>
    <property type="project" value="UniProtKB-KW"/>
</dbReference>
<proteinExistence type="inferred from homology"/>
<sequence>MDKNGYLLEVEDLWVKIESKQVLRGINLRIKKGEIHIIFGPNGSGKTSLLGTIMGLPQYRIIKGDIKFKGESIKNMPSFERARLGIGLTFQHPPSIKGARLENLLKVMGIEEQRIKNLAKRLSLLEHLPREINRGFSGGEVKRSEVLQVYLQQPELVLLDEPESGVDLENIVLISSVIGELLEKNKPIIKRKKSAIVITHTGYILDYLHADKGHVMLNGEIVCSGGPEDVFDKIKKCGYEQCASCLTSPKEK</sequence>
<evidence type="ECO:0000256" key="3">
    <source>
        <dbReference type="ARBA" id="ARBA00022840"/>
    </source>
</evidence>
<dbReference type="InterPro" id="IPR027417">
    <property type="entry name" value="P-loop_NTPase"/>
</dbReference>
<dbReference type="Pfam" id="PF00005">
    <property type="entry name" value="ABC_tran"/>
    <property type="match status" value="1"/>
</dbReference>
<keyword evidence="2" id="KW-0547">Nucleotide-binding</keyword>
<feature type="domain" description="ABC transporter" evidence="4">
    <location>
        <begin position="8"/>
        <end position="243"/>
    </location>
</feature>
<dbReference type="InterPro" id="IPR010230">
    <property type="entry name" value="FeS-cluster_ATPase_SufC"/>
</dbReference>
<evidence type="ECO:0000313" key="5">
    <source>
        <dbReference type="EMBL" id="HDN84883.1"/>
    </source>
</evidence>
<dbReference type="SMART" id="SM00382">
    <property type="entry name" value="AAA"/>
    <property type="match status" value="1"/>
</dbReference>
<accession>A0A7V0N0E1</accession>
<dbReference type="InterPro" id="IPR003593">
    <property type="entry name" value="AAA+_ATPase"/>
</dbReference>
<organism evidence="5">
    <name type="scientific">Aerophobetes bacterium</name>
    <dbReference type="NCBI Taxonomy" id="2030807"/>
    <lineage>
        <taxon>Bacteria</taxon>
        <taxon>Candidatus Aerophobota</taxon>
    </lineage>
</organism>
<dbReference type="AlphaFoldDB" id="A0A7V0N0E1"/>
<comment type="similarity">
    <text evidence="1">Belongs to the ABC transporter superfamily. Ycf16 family.</text>
</comment>
<dbReference type="SUPFAM" id="SSF52540">
    <property type="entry name" value="P-loop containing nucleoside triphosphate hydrolases"/>
    <property type="match status" value="1"/>
</dbReference>
<protein>
    <submittedName>
        <fullName evidence="5">ABC transporter ATP-binding protein</fullName>
    </submittedName>
</protein>
<dbReference type="GO" id="GO:0016887">
    <property type="term" value="F:ATP hydrolysis activity"/>
    <property type="evidence" value="ECO:0007669"/>
    <property type="project" value="InterPro"/>
</dbReference>
<dbReference type="EMBL" id="DRBC01000234">
    <property type="protein sequence ID" value="HDN84883.1"/>
    <property type="molecule type" value="Genomic_DNA"/>
</dbReference>
<dbReference type="PANTHER" id="PTHR43204:SF1">
    <property type="entry name" value="ABC TRANSPORTER I FAMILY MEMBER 6, CHLOROPLASTIC"/>
    <property type="match status" value="1"/>
</dbReference>
<keyword evidence="3 5" id="KW-0067">ATP-binding</keyword>
<evidence type="ECO:0000256" key="2">
    <source>
        <dbReference type="ARBA" id="ARBA00022741"/>
    </source>
</evidence>
<dbReference type="CDD" id="cd03217">
    <property type="entry name" value="ABC_FeS_Assembly"/>
    <property type="match status" value="1"/>
</dbReference>
<dbReference type="InterPro" id="IPR003439">
    <property type="entry name" value="ABC_transporter-like_ATP-bd"/>
</dbReference>
<evidence type="ECO:0000256" key="1">
    <source>
        <dbReference type="ARBA" id="ARBA00006216"/>
    </source>
</evidence>
<reference evidence="5" key="1">
    <citation type="journal article" date="2020" name="mSystems">
        <title>Genome- and Community-Level Interaction Insights into Carbon Utilization and Element Cycling Functions of Hydrothermarchaeota in Hydrothermal Sediment.</title>
        <authorList>
            <person name="Zhou Z."/>
            <person name="Liu Y."/>
            <person name="Xu W."/>
            <person name="Pan J."/>
            <person name="Luo Z.H."/>
            <person name="Li M."/>
        </authorList>
    </citation>
    <scope>NUCLEOTIDE SEQUENCE [LARGE SCALE GENOMIC DNA]</scope>
    <source>
        <strain evidence="5">HyVt-219</strain>
    </source>
</reference>
<name>A0A7V0N0E1_UNCAE</name>
<dbReference type="Proteomes" id="UP000885660">
    <property type="component" value="Unassembled WGS sequence"/>
</dbReference>
<evidence type="ECO:0000259" key="4">
    <source>
        <dbReference type="PROSITE" id="PS50893"/>
    </source>
</evidence>
<gene>
    <name evidence="5" type="ORF">ENG47_03895</name>
</gene>
<dbReference type="PANTHER" id="PTHR43204">
    <property type="entry name" value="ABC TRANSPORTER I FAMILY MEMBER 6, CHLOROPLASTIC"/>
    <property type="match status" value="1"/>
</dbReference>
<comment type="caution">
    <text evidence="5">The sequence shown here is derived from an EMBL/GenBank/DDBJ whole genome shotgun (WGS) entry which is preliminary data.</text>
</comment>
<dbReference type="Gene3D" id="3.40.50.300">
    <property type="entry name" value="P-loop containing nucleotide triphosphate hydrolases"/>
    <property type="match status" value="1"/>
</dbReference>
<dbReference type="PROSITE" id="PS50893">
    <property type="entry name" value="ABC_TRANSPORTER_2"/>
    <property type="match status" value="1"/>
</dbReference>